<evidence type="ECO:0000259" key="3">
    <source>
        <dbReference type="PROSITE" id="PS01031"/>
    </source>
</evidence>
<dbReference type="CDD" id="cd06464">
    <property type="entry name" value="ACD_sHsps-like"/>
    <property type="match status" value="1"/>
</dbReference>
<comment type="similarity">
    <text evidence="1 2">Belongs to the small heat shock protein (HSP20) family.</text>
</comment>
<dbReference type="EMBL" id="BJXN01000010">
    <property type="protein sequence ID" value="GEM90206.1"/>
    <property type="molecule type" value="Genomic_DNA"/>
</dbReference>
<accession>A0A511RN32</accession>
<comment type="caution">
    <text evidence="4">The sequence shown here is derived from an EMBL/GenBank/DDBJ whole genome shotgun (WGS) entry which is preliminary data.</text>
</comment>
<dbReference type="InterPro" id="IPR031107">
    <property type="entry name" value="Small_HSP"/>
</dbReference>
<dbReference type="PANTHER" id="PTHR11527">
    <property type="entry name" value="HEAT-SHOCK PROTEIN 20 FAMILY MEMBER"/>
    <property type="match status" value="1"/>
</dbReference>
<evidence type="ECO:0000256" key="1">
    <source>
        <dbReference type="PROSITE-ProRule" id="PRU00285"/>
    </source>
</evidence>
<evidence type="ECO:0000256" key="2">
    <source>
        <dbReference type="RuleBase" id="RU003616"/>
    </source>
</evidence>
<proteinExistence type="inferred from homology"/>
<dbReference type="Gene3D" id="2.60.40.790">
    <property type="match status" value="1"/>
</dbReference>
<dbReference type="Pfam" id="PF00011">
    <property type="entry name" value="HSP20"/>
    <property type="match status" value="1"/>
</dbReference>
<feature type="domain" description="SHSP" evidence="3">
    <location>
        <begin position="32"/>
        <end position="137"/>
    </location>
</feature>
<organism evidence="4 5">
    <name type="scientific">Oceanithermus desulfurans NBRC 100063</name>
    <dbReference type="NCBI Taxonomy" id="1227550"/>
    <lineage>
        <taxon>Bacteria</taxon>
        <taxon>Thermotogati</taxon>
        <taxon>Deinococcota</taxon>
        <taxon>Deinococci</taxon>
        <taxon>Thermales</taxon>
        <taxon>Thermaceae</taxon>
        <taxon>Oceanithermus</taxon>
    </lineage>
</organism>
<dbReference type="PROSITE" id="PS01031">
    <property type="entry name" value="SHSP"/>
    <property type="match status" value="1"/>
</dbReference>
<dbReference type="InterPro" id="IPR002068">
    <property type="entry name" value="A-crystallin/Hsp20_dom"/>
</dbReference>
<dbReference type="SUPFAM" id="SSF49764">
    <property type="entry name" value="HSP20-like chaperones"/>
    <property type="match status" value="1"/>
</dbReference>
<protein>
    <submittedName>
        <fullName evidence="4">Heat-shock protein</fullName>
    </submittedName>
</protein>
<dbReference type="AlphaFoldDB" id="A0A511RN32"/>
<sequence length="137" mass="15408">MELERSDRWAAIEKLIELKRRIEALESRFGADALADWAPPVDVLDEGEAYRILVDVPGVKPEDLELQEEGRTITIAGARHEPEARYVTRTRPHGYFRRAFTLPEPIVEGAAEASLKQGVLEIRIPKARGRAVPIEPS</sequence>
<name>A0A511RN32_9DEIN</name>
<dbReference type="InterPro" id="IPR008978">
    <property type="entry name" value="HSP20-like_chaperone"/>
</dbReference>
<evidence type="ECO:0000313" key="5">
    <source>
        <dbReference type="Proteomes" id="UP000321827"/>
    </source>
</evidence>
<gene>
    <name evidence="4" type="ORF">ODE01S_16400</name>
</gene>
<reference evidence="4 5" key="1">
    <citation type="submission" date="2019-07" db="EMBL/GenBank/DDBJ databases">
        <title>Whole genome shotgun sequence of Oceanithermus desulfurans NBRC 100063.</title>
        <authorList>
            <person name="Hosoyama A."/>
            <person name="Uohara A."/>
            <person name="Ohji S."/>
            <person name="Ichikawa N."/>
        </authorList>
    </citation>
    <scope>NUCLEOTIDE SEQUENCE [LARGE SCALE GENOMIC DNA]</scope>
    <source>
        <strain evidence="4 5">NBRC 100063</strain>
    </source>
</reference>
<dbReference type="Proteomes" id="UP000321827">
    <property type="component" value="Unassembled WGS sequence"/>
</dbReference>
<evidence type="ECO:0000313" key="4">
    <source>
        <dbReference type="EMBL" id="GEM90206.1"/>
    </source>
</evidence>
<dbReference type="OrthoDB" id="9811615at2"/>
<dbReference type="RefSeq" id="WP_147147743.1">
    <property type="nucleotide sequence ID" value="NZ_BJXN01000010.1"/>
</dbReference>